<evidence type="ECO:0000256" key="1">
    <source>
        <dbReference type="ARBA" id="ARBA00004651"/>
    </source>
</evidence>
<comment type="caution">
    <text evidence="8">The sequence shown here is derived from an EMBL/GenBank/DDBJ whole genome shotgun (WGS) entry which is preliminary data.</text>
</comment>
<feature type="transmembrane region" description="Helical" evidence="7">
    <location>
        <begin position="104"/>
        <end position="122"/>
    </location>
</feature>
<dbReference type="InterPro" id="IPR036259">
    <property type="entry name" value="MFS_trans_sf"/>
</dbReference>
<dbReference type="SUPFAM" id="SSF103473">
    <property type="entry name" value="MFS general substrate transporter"/>
    <property type="match status" value="1"/>
</dbReference>
<name>A0ABP8HD60_9BURK</name>
<dbReference type="PANTHER" id="PTHR23513:SF11">
    <property type="entry name" value="STAPHYLOFERRIN A TRANSPORTER"/>
    <property type="match status" value="1"/>
</dbReference>
<gene>
    <name evidence="8" type="ORF">GCM10023144_33650</name>
</gene>
<evidence type="ECO:0000256" key="6">
    <source>
        <dbReference type="ARBA" id="ARBA00023136"/>
    </source>
</evidence>
<keyword evidence="3" id="KW-1003">Cell membrane</keyword>
<dbReference type="InterPro" id="IPR010290">
    <property type="entry name" value="TM_effector"/>
</dbReference>
<keyword evidence="6 7" id="KW-0472">Membrane</keyword>
<reference evidence="9" key="1">
    <citation type="journal article" date="2019" name="Int. J. Syst. Evol. Microbiol.">
        <title>The Global Catalogue of Microorganisms (GCM) 10K type strain sequencing project: providing services to taxonomists for standard genome sequencing and annotation.</title>
        <authorList>
            <consortium name="The Broad Institute Genomics Platform"/>
            <consortium name="The Broad Institute Genome Sequencing Center for Infectious Disease"/>
            <person name="Wu L."/>
            <person name="Ma J."/>
        </authorList>
    </citation>
    <scope>NUCLEOTIDE SEQUENCE [LARGE SCALE GENOMIC DNA]</scope>
    <source>
        <strain evidence="9">JCM 17666</strain>
    </source>
</reference>
<keyword evidence="5 7" id="KW-1133">Transmembrane helix</keyword>
<dbReference type="Gene3D" id="1.20.1250.20">
    <property type="entry name" value="MFS general substrate transporter like domains"/>
    <property type="match status" value="1"/>
</dbReference>
<evidence type="ECO:0000256" key="7">
    <source>
        <dbReference type="SAM" id="Phobius"/>
    </source>
</evidence>
<dbReference type="RefSeq" id="WP_345251030.1">
    <property type="nucleotide sequence ID" value="NZ_BAABFO010000017.1"/>
</dbReference>
<accession>A0ABP8HD60</accession>
<keyword evidence="9" id="KW-1185">Reference proteome</keyword>
<feature type="transmembrane region" description="Helical" evidence="7">
    <location>
        <begin position="225"/>
        <end position="242"/>
    </location>
</feature>
<keyword evidence="2" id="KW-0813">Transport</keyword>
<protein>
    <submittedName>
        <fullName evidence="8">MFS transporter</fullName>
    </submittedName>
</protein>
<feature type="transmembrane region" description="Helical" evidence="7">
    <location>
        <begin position="254"/>
        <end position="276"/>
    </location>
</feature>
<organism evidence="8 9">
    <name type="scientific">Pigmentiphaga soli</name>
    <dbReference type="NCBI Taxonomy" id="1007095"/>
    <lineage>
        <taxon>Bacteria</taxon>
        <taxon>Pseudomonadati</taxon>
        <taxon>Pseudomonadota</taxon>
        <taxon>Betaproteobacteria</taxon>
        <taxon>Burkholderiales</taxon>
        <taxon>Alcaligenaceae</taxon>
        <taxon>Pigmentiphaga</taxon>
    </lineage>
</organism>
<feature type="transmembrane region" description="Helical" evidence="7">
    <location>
        <begin position="371"/>
        <end position="397"/>
    </location>
</feature>
<sequence>MALQRVFPALAEPTLRRYLTGQVVSVLGSWTQNVTLNLVVYHLSSSAAVLALLNFLLYGPQLIIAPLVGARVTSGNSRRATLAVLYVSMGVACLLALLSAFDMLRLPVILALALVIGILTAAESPVRQVLLVSSLQDASLVPQSVAMNTMVYNVGRMVGPSIAAIIYPTLGETASFLCYAAALVVMAHCVRSITVRAHIETKGQPQGGLRAALAYVLDDRFTAKYMPILACMGLLAGSYQTLVPLLADQVFHDAAAYTGLFFACSGLGSLGAALLLSSALGGSLSLRFLRFTPWACCVALAMLATAHGAATSAAGFFLLGFSLTFTATSTNATMQRSCPDAVRGALVGMYGMAYNGTMPFGYLLVGSFSEAFTVTGAFAVMSAVLTAAVAAISFAHWRRVGHQ</sequence>
<evidence type="ECO:0000256" key="4">
    <source>
        <dbReference type="ARBA" id="ARBA00022692"/>
    </source>
</evidence>
<evidence type="ECO:0000256" key="5">
    <source>
        <dbReference type="ARBA" id="ARBA00022989"/>
    </source>
</evidence>
<feature type="transmembrane region" description="Helical" evidence="7">
    <location>
        <begin position="344"/>
        <end position="365"/>
    </location>
</feature>
<comment type="subcellular location">
    <subcellularLocation>
        <location evidence="1">Cell membrane</location>
        <topology evidence="1">Multi-pass membrane protein</topology>
    </subcellularLocation>
</comment>
<keyword evidence="4 7" id="KW-0812">Transmembrane</keyword>
<evidence type="ECO:0000256" key="2">
    <source>
        <dbReference type="ARBA" id="ARBA00022448"/>
    </source>
</evidence>
<dbReference type="Proteomes" id="UP001501671">
    <property type="component" value="Unassembled WGS sequence"/>
</dbReference>
<evidence type="ECO:0000313" key="8">
    <source>
        <dbReference type="EMBL" id="GAA4337646.1"/>
    </source>
</evidence>
<dbReference type="EMBL" id="BAABFO010000017">
    <property type="protein sequence ID" value="GAA4337646.1"/>
    <property type="molecule type" value="Genomic_DNA"/>
</dbReference>
<feature type="transmembrane region" description="Helical" evidence="7">
    <location>
        <begin position="80"/>
        <end position="98"/>
    </location>
</feature>
<evidence type="ECO:0000313" key="9">
    <source>
        <dbReference type="Proteomes" id="UP001501671"/>
    </source>
</evidence>
<proteinExistence type="predicted"/>
<dbReference type="Pfam" id="PF05977">
    <property type="entry name" value="MFS_3"/>
    <property type="match status" value="1"/>
</dbReference>
<dbReference type="PANTHER" id="PTHR23513">
    <property type="entry name" value="INTEGRAL MEMBRANE EFFLUX PROTEIN-RELATED"/>
    <property type="match status" value="1"/>
</dbReference>
<dbReference type="CDD" id="cd06173">
    <property type="entry name" value="MFS_MefA_like"/>
    <property type="match status" value="1"/>
</dbReference>
<feature type="transmembrane region" description="Helical" evidence="7">
    <location>
        <begin position="39"/>
        <end position="59"/>
    </location>
</feature>
<evidence type="ECO:0000256" key="3">
    <source>
        <dbReference type="ARBA" id="ARBA00022475"/>
    </source>
</evidence>